<evidence type="ECO:0000256" key="8">
    <source>
        <dbReference type="ARBA" id="ARBA00023224"/>
    </source>
</evidence>
<dbReference type="PANTHER" id="PTHR32089:SF114">
    <property type="entry name" value="METHYL-ACCEPTING CHEMOTAXIS PROTEIN MCPB"/>
    <property type="match status" value="1"/>
</dbReference>
<dbReference type="Pfam" id="PF02743">
    <property type="entry name" value="dCache_1"/>
    <property type="match status" value="1"/>
</dbReference>
<comment type="subcellular location">
    <subcellularLocation>
        <location evidence="1">Cell membrane</location>
        <topology evidence="1">Multi-pass membrane protein</topology>
    </subcellularLocation>
</comment>
<evidence type="ECO:0000256" key="11">
    <source>
        <dbReference type="SAM" id="Coils"/>
    </source>
</evidence>
<keyword evidence="5 12" id="KW-0812">Transmembrane</keyword>
<dbReference type="Gene3D" id="1.10.8.500">
    <property type="entry name" value="HAMP domain in histidine kinase"/>
    <property type="match status" value="1"/>
</dbReference>
<dbReference type="SMART" id="SM00304">
    <property type="entry name" value="HAMP"/>
    <property type="match status" value="1"/>
</dbReference>
<proteinExistence type="inferred from homology"/>
<dbReference type="GO" id="GO:0006935">
    <property type="term" value="P:chemotaxis"/>
    <property type="evidence" value="ECO:0007669"/>
    <property type="project" value="UniProtKB-KW"/>
</dbReference>
<evidence type="ECO:0000256" key="3">
    <source>
        <dbReference type="ARBA" id="ARBA00022481"/>
    </source>
</evidence>
<protein>
    <recommendedName>
        <fullName evidence="17">Chemotaxis protein</fullName>
    </recommendedName>
</protein>
<dbReference type="Proteomes" id="UP000075806">
    <property type="component" value="Unassembled WGS sequence"/>
</dbReference>
<dbReference type="PANTHER" id="PTHR32089">
    <property type="entry name" value="METHYL-ACCEPTING CHEMOTAXIS PROTEIN MCPB"/>
    <property type="match status" value="1"/>
</dbReference>
<evidence type="ECO:0000256" key="9">
    <source>
        <dbReference type="ARBA" id="ARBA00029447"/>
    </source>
</evidence>
<evidence type="ECO:0000313" key="15">
    <source>
        <dbReference type="EMBL" id="KYG29582.1"/>
    </source>
</evidence>
<evidence type="ECO:0000256" key="5">
    <source>
        <dbReference type="ARBA" id="ARBA00022692"/>
    </source>
</evidence>
<dbReference type="Gene3D" id="3.30.450.20">
    <property type="entry name" value="PAS domain"/>
    <property type="match status" value="2"/>
</dbReference>
<evidence type="ECO:0000256" key="2">
    <source>
        <dbReference type="ARBA" id="ARBA00022475"/>
    </source>
</evidence>
<sequence length="673" mass="73666">MHNIRHRKSFSFIKTSLKTKLILSFLLVLIVPSILIASISFMSASQNVKQQLENAAKESLNITNNTINTFMIGHKENANYLAATSDVASFLEEDSPSQQVLLDDFQNSRTNVELSYVGTVEGHFMKSPSEPPSEPDYDPRVRPWYELAQKHPGEVVITAPYPSASTGSIVTTVAKTTDDGLGAIGINITLNSLTDMLSEINIGNEGFVFLLDDENHYISHPFEEVGVKASDSFLAFQGTDSGRLDYIYNGEDTTLNYVSNPETGWKIVSVSMNKEVREAAQPILITSAIVTIAAIIIGMVLVLILIRSITRPLAALTSSAEQMSSGDLSVNFNISSNEKDEINRLSKAFEKMRSSLAMMISNVQDKSQYVASSSEELAASADENTRATEQISEDVQEMAEKVDRQKELIEQGNKATKKMTESVTSVTERSQLVLNNTIQATDAVEEGNAAITDSIHQMQQVKQTVEELSNSVTGLGQRATEVNKVIDEINGIAEQTNLLALNAAIEAARAGEQGKGFAVVADEVRRLAEQSAQSTNVIKTILQSIQQETNQTTVKMQESTEQVEKGIKVVNNAGDTFGVVKQFIEGVSQEINDVYEEAKHLDSGAKQFIVTFKEISTIAELTAGNSENVTASTEEQLASMEEISAAVSMLSQMAEELQELSLQFELEKKEDRI</sequence>
<keyword evidence="11" id="KW-0175">Coiled coil</keyword>
<evidence type="ECO:0000256" key="10">
    <source>
        <dbReference type="PROSITE-ProRule" id="PRU00284"/>
    </source>
</evidence>
<keyword evidence="2" id="KW-1003">Cell membrane</keyword>
<dbReference type="PROSITE" id="PS50885">
    <property type="entry name" value="HAMP"/>
    <property type="match status" value="1"/>
</dbReference>
<gene>
    <name evidence="15" type="ORF">AZF04_08695</name>
</gene>
<dbReference type="Pfam" id="PF00672">
    <property type="entry name" value="HAMP"/>
    <property type="match status" value="1"/>
</dbReference>
<evidence type="ECO:0000259" key="13">
    <source>
        <dbReference type="PROSITE" id="PS50111"/>
    </source>
</evidence>
<dbReference type="STRING" id="519424.AZF04_08695"/>
<dbReference type="InterPro" id="IPR004089">
    <property type="entry name" value="MCPsignal_dom"/>
</dbReference>
<comment type="caution">
    <text evidence="15">The sequence shown here is derived from an EMBL/GenBank/DDBJ whole genome shotgun (WGS) entry which is preliminary data.</text>
</comment>
<dbReference type="Gene3D" id="1.10.287.950">
    <property type="entry name" value="Methyl-accepting chemotaxis protein"/>
    <property type="match status" value="1"/>
</dbReference>
<feature type="domain" description="Methyl-accepting transducer" evidence="13">
    <location>
        <begin position="380"/>
        <end position="651"/>
    </location>
</feature>
<evidence type="ECO:0000313" key="16">
    <source>
        <dbReference type="Proteomes" id="UP000075806"/>
    </source>
</evidence>
<dbReference type="InterPro" id="IPR029151">
    <property type="entry name" value="Sensor-like_sf"/>
</dbReference>
<keyword evidence="6 12" id="KW-1133">Transmembrane helix</keyword>
<evidence type="ECO:0000256" key="12">
    <source>
        <dbReference type="SAM" id="Phobius"/>
    </source>
</evidence>
<keyword evidence="8 10" id="KW-0807">Transducer</keyword>
<dbReference type="SUPFAM" id="SSF58104">
    <property type="entry name" value="Methyl-accepting chemotaxis protein (MCP) signaling domain"/>
    <property type="match status" value="1"/>
</dbReference>
<evidence type="ECO:0000256" key="4">
    <source>
        <dbReference type="ARBA" id="ARBA00022500"/>
    </source>
</evidence>
<dbReference type="RefSeq" id="WP_061949378.1">
    <property type="nucleotide sequence ID" value="NZ_LTAO01000023.1"/>
</dbReference>
<keyword evidence="7 12" id="KW-0472">Membrane</keyword>
<accession>A0A161PBF6</accession>
<evidence type="ECO:0000256" key="7">
    <source>
        <dbReference type="ARBA" id="ARBA00023136"/>
    </source>
</evidence>
<dbReference type="AlphaFoldDB" id="A0A161PBF6"/>
<evidence type="ECO:0000256" key="1">
    <source>
        <dbReference type="ARBA" id="ARBA00004651"/>
    </source>
</evidence>
<dbReference type="InterPro" id="IPR003660">
    <property type="entry name" value="HAMP_dom"/>
</dbReference>
<dbReference type="SUPFAM" id="SSF103190">
    <property type="entry name" value="Sensory domain-like"/>
    <property type="match status" value="1"/>
</dbReference>
<dbReference type="PROSITE" id="PS50111">
    <property type="entry name" value="CHEMOTAXIS_TRANSDUC_2"/>
    <property type="match status" value="1"/>
</dbReference>
<feature type="transmembrane region" description="Helical" evidence="12">
    <location>
        <begin position="21"/>
        <end position="42"/>
    </location>
</feature>
<feature type="transmembrane region" description="Helical" evidence="12">
    <location>
        <begin position="283"/>
        <end position="306"/>
    </location>
</feature>
<dbReference type="EMBL" id="LTAO01000023">
    <property type="protein sequence ID" value="KYG29582.1"/>
    <property type="molecule type" value="Genomic_DNA"/>
</dbReference>
<comment type="similarity">
    <text evidence="9">Belongs to the methyl-accepting chemotaxis (MCP) protein family.</text>
</comment>
<organism evidence="15 16">
    <name type="scientific">Alkalihalobacillus trypoxylicola</name>
    <dbReference type="NCBI Taxonomy" id="519424"/>
    <lineage>
        <taxon>Bacteria</taxon>
        <taxon>Bacillati</taxon>
        <taxon>Bacillota</taxon>
        <taxon>Bacilli</taxon>
        <taxon>Bacillales</taxon>
        <taxon>Bacillaceae</taxon>
        <taxon>Alkalihalobacillus</taxon>
    </lineage>
</organism>
<dbReference type="CDD" id="cd06225">
    <property type="entry name" value="HAMP"/>
    <property type="match status" value="1"/>
</dbReference>
<dbReference type="SMART" id="SM00283">
    <property type="entry name" value="MA"/>
    <property type="match status" value="1"/>
</dbReference>
<dbReference type="Pfam" id="PF00015">
    <property type="entry name" value="MCPsignal"/>
    <property type="match status" value="1"/>
</dbReference>
<dbReference type="OrthoDB" id="9760371at2"/>
<dbReference type="GO" id="GO:0005886">
    <property type="term" value="C:plasma membrane"/>
    <property type="evidence" value="ECO:0007669"/>
    <property type="project" value="UniProtKB-SubCell"/>
</dbReference>
<feature type="domain" description="HAMP" evidence="14">
    <location>
        <begin position="307"/>
        <end position="361"/>
    </location>
</feature>
<feature type="coiled-coil region" evidence="11">
    <location>
        <begin position="640"/>
        <end position="670"/>
    </location>
</feature>
<dbReference type="GO" id="GO:0007165">
    <property type="term" value="P:signal transduction"/>
    <property type="evidence" value="ECO:0007669"/>
    <property type="project" value="UniProtKB-KW"/>
</dbReference>
<evidence type="ECO:0000259" key="14">
    <source>
        <dbReference type="PROSITE" id="PS50885"/>
    </source>
</evidence>
<dbReference type="CDD" id="cd12912">
    <property type="entry name" value="PDC2_MCP_like"/>
    <property type="match status" value="1"/>
</dbReference>
<dbReference type="CDD" id="cd18773">
    <property type="entry name" value="PDC1_HK_sensor"/>
    <property type="match status" value="1"/>
</dbReference>
<keyword evidence="16" id="KW-1185">Reference proteome</keyword>
<reference evidence="15" key="1">
    <citation type="submission" date="2016-02" db="EMBL/GenBank/DDBJ databases">
        <title>Genome sequence of Bacillus trypoxylicola KCTC 13244(T).</title>
        <authorList>
            <person name="Jeong H."/>
            <person name="Park S.-H."/>
            <person name="Choi S.-K."/>
        </authorList>
    </citation>
    <scope>NUCLEOTIDE SEQUENCE [LARGE SCALE GENOMIC DNA]</scope>
    <source>
        <strain evidence="15">KCTC 13244</strain>
    </source>
</reference>
<name>A0A161PBF6_9BACI</name>
<keyword evidence="4" id="KW-0145">Chemotaxis</keyword>
<evidence type="ECO:0000256" key="6">
    <source>
        <dbReference type="ARBA" id="ARBA00022989"/>
    </source>
</evidence>
<dbReference type="InterPro" id="IPR033479">
    <property type="entry name" value="dCache_1"/>
</dbReference>
<evidence type="ECO:0008006" key="17">
    <source>
        <dbReference type="Google" id="ProtNLM"/>
    </source>
</evidence>
<dbReference type="CDD" id="cd11386">
    <property type="entry name" value="MCP_signal"/>
    <property type="match status" value="1"/>
</dbReference>
<keyword evidence="3" id="KW-0488">Methylation</keyword>